<dbReference type="OrthoDB" id="311633at2759"/>
<feature type="binding site" evidence="10">
    <location>
        <position position="251"/>
    </location>
    <ligand>
        <name>[2Fe-2S] cluster</name>
        <dbReference type="ChEBI" id="CHEBI:190135"/>
    </ligand>
</feature>
<evidence type="ECO:0000256" key="7">
    <source>
        <dbReference type="ARBA" id="ARBA00023004"/>
    </source>
</evidence>
<evidence type="ECO:0000256" key="10">
    <source>
        <dbReference type="HAMAP-Rule" id="MF_03115"/>
    </source>
</evidence>
<keyword evidence="9 10" id="KW-0496">Mitochondrion</keyword>
<comment type="subunit">
    <text evidence="10">Monomer. Interacts with NDOR1. Interacts with CHCHD4.</text>
</comment>
<dbReference type="GO" id="GO:0051539">
    <property type="term" value="F:4 iron, 4 sulfur cluster binding"/>
    <property type="evidence" value="ECO:0007669"/>
    <property type="project" value="UniProtKB-KW"/>
</dbReference>
<dbReference type="Ensembl" id="ENSVKKT00000007181.1">
    <property type="protein sequence ID" value="ENSVKKP00000006998.1"/>
    <property type="gene ID" value="ENSVKKG00000005058.1"/>
</dbReference>
<dbReference type="GO" id="GO:0005634">
    <property type="term" value="C:nucleus"/>
    <property type="evidence" value="ECO:0007669"/>
    <property type="project" value="UniProtKB-SubCell"/>
</dbReference>
<dbReference type="InterPro" id="IPR046408">
    <property type="entry name" value="CIAPIN1"/>
</dbReference>
<dbReference type="PANTHER" id="PTHR13273:SF14">
    <property type="entry name" value="ANAMORSIN"/>
    <property type="match status" value="1"/>
</dbReference>
<reference evidence="13" key="1">
    <citation type="submission" date="2025-08" db="UniProtKB">
        <authorList>
            <consortium name="Ensembl"/>
        </authorList>
    </citation>
    <scope>IDENTIFICATION</scope>
</reference>
<dbReference type="HAMAP" id="MF_03115">
    <property type="entry name" value="Anamorsin"/>
    <property type="match status" value="1"/>
</dbReference>
<feature type="binding site" evidence="10">
    <location>
        <position position="273"/>
    </location>
    <ligand>
        <name>[4Fe-4S] cluster</name>
        <dbReference type="ChEBI" id="CHEBI:49883"/>
    </ligand>
</feature>
<dbReference type="GO" id="GO:0005758">
    <property type="term" value="C:mitochondrial intermembrane space"/>
    <property type="evidence" value="ECO:0007669"/>
    <property type="project" value="UniProtKB-SubCell"/>
</dbReference>
<dbReference type="InterPro" id="IPR007785">
    <property type="entry name" value="Anamorsin"/>
</dbReference>
<evidence type="ECO:0000256" key="3">
    <source>
        <dbReference type="ARBA" id="ARBA00022485"/>
    </source>
</evidence>
<comment type="cofactor">
    <cofactor evidence="10">
        <name>[2Fe-2S] cluster</name>
        <dbReference type="ChEBI" id="CHEBI:190135"/>
    </cofactor>
</comment>
<evidence type="ECO:0000313" key="14">
    <source>
        <dbReference type="Proteomes" id="UP000694545"/>
    </source>
</evidence>
<organism evidence="13 14">
    <name type="scientific">Varanus komodoensis</name>
    <name type="common">Komodo dragon</name>
    <dbReference type="NCBI Taxonomy" id="61221"/>
    <lineage>
        <taxon>Eukaryota</taxon>
        <taxon>Metazoa</taxon>
        <taxon>Chordata</taxon>
        <taxon>Craniata</taxon>
        <taxon>Vertebrata</taxon>
        <taxon>Euteleostomi</taxon>
        <taxon>Lepidosauria</taxon>
        <taxon>Squamata</taxon>
        <taxon>Bifurcata</taxon>
        <taxon>Unidentata</taxon>
        <taxon>Episquamata</taxon>
        <taxon>Toxicofera</taxon>
        <taxon>Anguimorpha</taxon>
        <taxon>Paleoanguimorpha</taxon>
        <taxon>Varanoidea</taxon>
        <taxon>Varanidae</taxon>
        <taxon>Varanus</taxon>
    </lineage>
</organism>
<dbReference type="InterPro" id="IPR029063">
    <property type="entry name" value="SAM-dependent_MTases_sf"/>
</dbReference>
<feature type="binding site" evidence="10">
    <location>
        <position position="249"/>
    </location>
    <ligand>
        <name>[2Fe-2S] cluster</name>
        <dbReference type="ChEBI" id="CHEBI:190135"/>
    </ligand>
</feature>
<accession>A0A8D2J3T6</accession>
<feature type="binding site" evidence="10">
    <location>
        <position position="281"/>
    </location>
    <ligand>
        <name>[4Fe-4S] cluster</name>
        <dbReference type="ChEBI" id="CHEBI:49883"/>
    </ligand>
</feature>
<comment type="domain">
    <text evidence="10">The C-terminal domain binds 2 Fe-S clusters but is otherwise mostly in an intrinsically disordered conformation.</text>
</comment>
<keyword evidence="14" id="KW-1185">Reference proteome</keyword>
<feature type="short sequence motif" description="Cx2C motif 1" evidence="10">
    <location>
        <begin position="270"/>
        <end position="273"/>
    </location>
</feature>
<evidence type="ECO:0000259" key="11">
    <source>
        <dbReference type="Pfam" id="PF05093"/>
    </source>
</evidence>
<dbReference type="PANTHER" id="PTHR13273">
    <property type="entry name" value="ANAMORSIN"/>
    <property type="match status" value="1"/>
</dbReference>
<keyword evidence="7 10" id="KW-0408">Iron</keyword>
<comment type="domain">
    <text evidence="10">The twin Cx2C motifs are involved in the recognition by the mitochondrial CHCHD4/MIA40-GFER/ERV1 disulfide relay system. The formation of 2 disulfide bonds in the Cx2C motifs through dithiol/disulfide exchange reactions effectively traps the protein in the mitochondrial intermembrane space.</text>
</comment>
<dbReference type="CDD" id="cd02440">
    <property type="entry name" value="AdoMet_MTases"/>
    <property type="match status" value="1"/>
</dbReference>
<evidence type="ECO:0000256" key="8">
    <source>
        <dbReference type="ARBA" id="ARBA00023014"/>
    </source>
</evidence>
<dbReference type="InterPro" id="IPR049011">
    <property type="entry name" value="Anamorsin_N_metazoan"/>
</dbReference>
<comment type="domain">
    <text evidence="10">The N-terminal domain has structural similarity with S-adenosyl-L-methionine-dependent methyltransferases, but does not bind S-adenosyl-L-methionine. It is required for correct assembly of the 2 Fe-S clusters.</text>
</comment>
<dbReference type="GO" id="GO:0016226">
    <property type="term" value="P:iron-sulfur cluster assembly"/>
    <property type="evidence" value="ECO:0007669"/>
    <property type="project" value="UniProtKB-UniRule"/>
</dbReference>
<comment type="function">
    <text evidence="10">Component of the cytosolic iron-sulfur (Fe-S) protein assembly (CIA) machinery required for the maturation of extramitochondrial Fe-S proteins. Part of an electron transfer chain functioning in an early step of cytosolic Fe-S biogenesis, facilitating the de novo assembly of a [4Fe-4S] cluster on the scaffold complex NUBP1-NUBP2. Electrons are transferred to CIAPIN1 from NADPH via the FAD- and FMN-containing protein NDOR1. NDOR1-CIAPIN1 are also required for the assembly of the diferric tyrosyl radical cofactor of ribonucleotide reductase (RNR), probably by providing electrons for reduction during radical cofactor maturation in the catalytic small subunit. Has anti-apoptotic effects in the cell. Involved in negative control of cell death upon cytokine withdrawal. Promotes development of hematopoietic cells.</text>
</comment>
<feature type="domain" description="Anamorsin C-terminal" evidence="11">
    <location>
        <begin position="267"/>
        <end position="299"/>
    </location>
</feature>
<evidence type="ECO:0000256" key="5">
    <source>
        <dbReference type="ARBA" id="ARBA00022714"/>
    </source>
</evidence>
<evidence type="ECO:0000256" key="4">
    <source>
        <dbReference type="ARBA" id="ARBA00022490"/>
    </source>
</evidence>
<dbReference type="GO" id="GO:0043066">
    <property type="term" value="P:negative regulation of apoptotic process"/>
    <property type="evidence" value="ECO:0007669"/>
    <property type="project" value="UniProtKB-UniRule"/>
</dbReference>
<sequence length="308" mass="33110">MAECGVSKGQRVVVGWDSHSSPEAIQSLVQSLQAAVGADGHVSVENINQLLQSSYKESSFDAVLSGLVPGSSGVHSAEVLAEMARIVKPGGRVLLREVVTAETGNNSRLKSLSKLPTALTLSGLVEIKELQKTPLTSEQTQAVRERLGLQCNSLFFVEIEGKKPKFEVGSSHQLKLSFAKKSAPPEKPAVDPAAAQLWTLSAADMNDDDMDLLDSDELLDAEDLKKPDPSSLRAPSCKDSGKRKACKNCTCGLAEQLEQEKRSLQPRSACGNCYLGDAFRCASCPYRGMPAFKPGEKILLEEDNLHDA</sequence>
<feature type="short sequence motif" description="Cx2C motif 2" evidence="10">
    <location>
        <begin position="281"/>
        <end position="284"/>
    </location>
</feature>
<evidence type="ECO:0000256" key="9">
    <source>
        <dbReference type="ARBA" id="ARBA00023128"/>
    </source>
</evidence>
<dbReference type="FunFam" id="3.40.50.150:FF:000085">
    <property type="entry name" value="Anamorsin homolog"/>
    <property type="match status" value="1"/>
</dbReference>
<keyword evidence="8 10" id="KW-0411">Iron-sulfur</keyword>
<comment type="caution">
    <text evidence="10">Lacks conserved residue(s) required for the propagation of feature annotation.</text>
</comment>
<feature type="domain" description="Anamorsin C-terminal" evidence="11">
    <location>
        <begin position="234"/>
        <end position="263"/>
    </location>
</feature>
<comment type="cofactor">
    <cofactor evidence="1 10">
        <name>[4Fe-4S] cluster</name>
        <dbReference type="ChEBI" id="CHEBI:49883"/>
    </cofactor>
</comment>
<dbReference type="RefSeq" id="XP_044290179.1">
    <property type="nucleotide sequence ID" value="XM_044434244.1"/>
</dbReference>
<protein>
    <recommendedName>
        <fullName evidence="10">Anamorsin</fullName>
    </recommendedName>
    <alternativeName>
        <fullName evidence="10">Cytokine-induced apoptosis inhibitor 1</fullName>
    </alternativeName>
    <alternativeName>
        <fullName evidence="10">Fe-S cluster assembly protein DRE2 homolog</fullName>
    </alternativeName>
</protein>
<evidence type="ECO:0000256" key="2">
    <source>
        <dbReference type="ARBA" id="ARBA00008169"/>
    </source>
</evidence>
<name>A0A8D2J3T6_VARKO</name>
<feature type="binding site" evidence="10">
    <location>
        <position position="284"/>
    </location>
    <ligand>
        <name>[4Fe-4S] cluster</name>
        <dbReference type="ChEBI" id="CHEBI:49883"/>
    </ligand>
</feature>
<dbReference type="SUPFAM" id="SSF53335">
    <property type="entry name" value="S-adenosyl-L-methionine-dependent methyltransferases"/>
    <property type="match status" value="1"/>
</dbReference>
<feature type="binding site" evidence="10">
    <location>
        <position position="237"/>
    </location>
    <ligand>
        <name>[2Fe-2S] cluster</name>
        <dbReference type="ChEBI" id="CHEBI:190135"/>
    </ligand>
</feature>
<proteinExistence type="inferred from homology"/>
<dbReference type="AlphaFoldDB" id="A0A8D2J3T6"/>
<dbReference type="GO" id="GO:0006915">
    <property type="term" value="P:apoptotic process"/>
    <property type="evidence" value="ECO:0007669"/>
    <property type="project" value="UniProtKB-KW"/>
</dbReference>
<dbReference type="GO" id="GO:0030097">
    <property type="term" value="P:hemopoiesis"/>
    <property type="evidence" value="ECO:0007669"/>
    <property type="project" value="UniProtKB-UniRule"/>
</dbReference>
<dbReference type="OMA" id="GFINCRE"/>
<keyword evidence="6 10" id="KW-0479">Metal-binding</keyword>
<feature type="binding site" evidence="10">
    <location>
        <position position="270"/>
    </location>
    <ligand>
        <name>[4Fe-4S] cluster</name>
        <dbReference type="ChEBI" id="CHEBI:49883"/>
    </ligand>
</feature>
<evidence type="ECO:0000256" key="1">
    <source>
        <dbReference type="ARBA" id="ARBA00001966"/>
    </source>
</evidence>
<keyword evidence="5 10" id="KW-0001">2Fe-2S</keyword>
<reference evidence="13" key="2">
    <citation type="submission" date="2025-09" db="UniProtKB">
        <authorList>
            <consortium name="Ensembl"/>
        </authorList>
    </citation>
    <scope>IDENTIFICATION</scope>
</reference>
<dbReference type="KEGG" id="vko:123025487"/>
<dbReference type="Gene3D" id="3.40.50.150">
    <property type="entry name" value="Vaccinia Virus protein VP39"/>
    <property type="match status" value="1"/>
</dbReference>
<keyword evidence="10" id="KW-0053">Apoptosis</keyword>
<dbReference type="CTD" id="57019"/>
<dbReference type="Proteomes" id="UP000694545">
    <property type="component" value="Unplaced"/>
</dbReference>
<gene>
    <name evidence="10 13" type="primary">CIAPIN1</name>
</gene>
<comment type="similarity">
    <text evidence="2 10">Belongs to the anamorsin family.</text>
</comment>
<feature type="region of interest" description="Fe-S binding site B" evidence="10">
    <location>
        <begin position="270"/>
        <end position="284"/>
    </location>
</feature>
<dbReference type="GeneID" id="123025487"/>
<keyword evidence="4 10" id="KW-0963">Cytoplasm</keyword>
<evidence type="ECO:0000313" key="13">
    <source>
        <dbReference type="Ensembl" id="ENSVKKP00000006998.1"/>
    </source>
</evidence>
<feature type="binding site" evidence="10">
    <location>
        <position position="246"/>
    </location>
    <ligand>
        <name>[2Fe-2S] cluster</name>
        <dbReference type="ChEBI" id="CHEBI:190135"/>
    </ligand>
</feature>
<feature type="domain" description="Anamorsin N-terminal" evidence="12">
    <location>
        <begin position="9"/>
        <end position="171"/>
    </location>
</feature>
<keyword evidence="3 10" id="KW-0004">4Fe-4S</keyword>
<dbReference type="GO" id="GO:0009055">
    <property type="term" value="F:electron transfer activity"/>
    <property type="evidence" value="ECO:0007669"/>
    <property type="project" value="UniProtKB-UniRule"/>
</dbReference>
<comment type="subcellular location">
    <subcellularLocation>
        <location evidence="10">Cytoplasm</location>
    </subcellularLocation>
    <subcellularLocation>
        <location evidence="10">Nucleus</location>
    </subcellularLocation>
    <subcellularLocation>
        <location evidence="10">Mitochondrion intermembrane space</location>
    </subcellularLocation>
</comment>
<keyword evidence="10" id="KW-0539">Nucleus</keyword>
<evidence type="ECO:0000259" key="12">
    <source>
        <dbReference type="Pfam" id="PF20922"/>
    </source>
</evidence>
<dbReference type="Pfam" id="PF05093">
    <property type="entry name" value="CIAPIN1"/>
    <property type="match status" value="2"/>
</dbReference>
<dbReference type="GO" id="GO:0046872">
    <property type="term" value="F:metal ion binding"/>
    <property type="evidence" value="ECO:0007669"/>
    <property type="project" value="UniProtKB-KW"/>
</dbReference>
<dbReference type="Pfam" id="PF20922">
    <property type="entry name" value="Anamorsin_N"/>
    <property type="match status" value="1"/>
</dbReference>
<evidence type="ECO:0000256" key="6">
    <source>
        <dbReference type="ARBA" id="ARBA00022723"/>
    </source>
</evidence>
<dbReference type="GO" id="GO:0051537">
    <property type="term" value="F:2 iron, 2 sulfur cluster binding"/>
    <property type="evidence" value="ECO:0007669"/>
    <property type="project" value="UniProtKB-UniRule"/>
</dbReference>